<proteinExistence type="predicted"/>
<evidence type="ECO:0000313" key="2">
    <source>
        <dbReference type="Proteomes" id="UP001157502"/>
    </source>
</evidence>
<comment type="caution">
    <text evidence="1">The sequence shown here is derived from an EMBL/GenBank/DDBJ whole genome shotgun (WGS) entry which is preliminary data.</text>
</comment>
<reference evidence="1" key="1">
    <citation type="submission" date="2021-05" db="EMBL/GenBank/DDBJ databases">
        <authorList>
            <person name="Pan Q."/>
            <person name="Jouanno E."/>
            <person name="Zahm M."/>
            <person name="Klopp C."/>
            <person name="Cabau C."/>
            <person name="Louis A."/>
            <person name="Berthelot C."/>
            <person name="Parey E."/>
            <person name="Roest Crollius H."/>
            <person name="Montfort J."/>
            <person name="Robinson-Rechavi M."/>
            <person name="Bouchez O."/>
            <person name="Lampietro C."/>
            <person name="Lopez Roques C."/>
            <person name="Donnadieu C."/>
            <person name="Postlethwait J."/>
            <person name="Bobe J."/>
            <person name="Dillon D."/>
            <person name="Chandos A."/>
            <person name="von Hippel F."/>
            <person name="Guiguen Y."/>
        </authorList>
    </citation>
    <scope>NUCLEOTIDE SEQUENCE</scope>
    <source>
        <strain evidence="1">YG-Jan2019</strain>
    </source>
</reference>
<protein>
    <submittedName>
        <fullName evidence="1">Uncharacterized protein</fullName>
    </submittedName>
</protein>
<dbReference type="EMBL" id="CM055729">
    <property type="protein sequence ID" value="KAJ8015690.1"/>
    <property type="molecule type" value="Genomic_DNA"/>
</dbReference>
<keyword evidence="2" id="KW-1185">Reference proteome</keyword>
<sequence>MSLALTGLVTSSYSIPPSVTTQRDAAERPPGRRDETNKHSQREHCRTLHLEPRSDYPDDIEVLKTERNRHHHLNFLKAWVLKRVHHNKHSLFDFLRANCTRALKQYICLGGRRLTVTWERFRIEKSVVRLERRYRKWNHQHPGRSFESLFLWSCFCCPDEESGEAVTSLEDNPALLVSAPHDAVTQPVTSDL</sequence>
<organism evidence="1 2">
    <name type="scientific">Dallia pectoralis</name>
    <name type="common">Alaska blackfish</name>
    <dbReference type="NCBI Taxonomy" id="75939"/>
    <lineage>
        <taxon>Eukaryota</taxon>
        <taxon>Metazoa</taxon>
        <taxon>Chordata</taxon>
        <taxon>Craniata</taxon>
        <taxon>Vertebrata</taxon>
        <taxon>Euteleostomi</taxon>
        <taxon>Actinopterygii</taxon>
        <taxon>Neopterygii</taxon>
        <taxon>Teleostei</taxon>
        <taxon>Protacanthopterygii</taxon>
        <taxon>Esociformes</taxon>
        <taxon>Umbridae</taxon>
        <taxon>Dallia</taxon>
    </lineage>
</organism>
<evidence type="ECO:0000313" key="1">
    <source>
        <dbReference type="EMBL" id="KAJ8015690.1"/>
    </source>
</evidence>
<accession>A0ACC2HIW6</accession>
<name>A0ACC2HIW6_DALPE</name>
<gene>
    <name evidence="1" type="ORF">DPEC_G00028730</name>
</gene>
<dbReference type="Proteomes" id="UP001157502">
    <property type="component" value="Chromosome 2"/>
</dbReference>